<protein>
    <recommendedName>
        <fullName evidence="18">Delta(14)-sterol reductase ERG24</fullName>
        <ecNumber evidence="2">1.3.1.70</ecNumber>
    </recommendedName>
    <alternativeName>
        <fullName evidence="20">C-14 sterol reductase ERG24</fullName>
    </alternativeName>
    <alternativeName>
        <fullName evidence="19">Sterol C14-reductase ERG24</fullName>
    </alternativeName>
</protein>
<evidence type="ECO:0000259" key="25">
    <source>
        <dbReference type="Pfam" id="PF17828"/>
    </source>
</evidence>
<dbReference type="GO" id="GO:0016126">
    <property type="term" value="P:sterol biosynthetic process"/>
    <property type="evidence" value="ECO:0007669"/>
    <property type="project" value="UniProtKB-KW"/>
</dbReference>
<evidence type="ECO:0000256" key="18">
    <source>
        <dbReference type="ARBA" id="ARBA00074394"/>
    </source>
</evidence>
<dbReference type="InterPro" id="IPR023398">
    <property type="entry name" value="TIF_eIF4e-like"/>
</dbReference>
<keyword evidence="8" id="KW-0752">Steroid biosynthesis</keyword>
<dbReference type="Gene3D" id="3.40.366.10">
    <property type="entry name" value="Malonyl-Coenzyme A Acyl Carrier Protein, domain 2"/>
    <property type="match status" value="2"/>
</dbReference>
<evidence type="ECO:0000256" key="1">
    <source>
        <dbReference type="ARBA" id="ARBA00004141"/>
    </source>
</evidence>
<evidence type="ECO:0000256" key="7">
    <source>
        <dbReference type="ARBA" id="ARBA00022857"/>
    </source>
</evidence>
<evidence type="ECO:0000256" key="13">
    <source>
        <dbReference type="ARBA" id="ARBA00023136"/>
    </source>
</evidence>
<dbReference type="InterPro" id="IPR032088">
    <property type="entry name" value="SAT"/>
</dbReference>
<keyword evidence="3" id="KW-0444">Lipid biosynthesis</keyword>
<feature type="domain" description="Fatty acid synthase meander beta sheet" evidence="26">
    <location>
        <begin position="2005"/>
        <end position="2065"/>
    </location>
</feature>
<keyword evidence="6" id="KW-0378">Hydrolase</keyword>
<evidence type="ECO:0000256" key="9">
    <source>
        <dbReference type="ARBA" id="ARBA00022989"/>
    </source>
</evidence>
<evidence type="ECO:0000256" key="15">
    <source>
        <dbReference type="ARBA" id="ARBA00023221"/>
    </source>
</evidence>
<dbReference type="GO" id="GO:0016020">
    <property type="term" value="C:membrane"/>
    <property type="evidence" value="ECO:0007669"/>
    <property type="project" value="UniProtKB-SubCell"/>
</dbReference>
<dbReference type="GO" id="GO:0004318">
    <property type="term" value="F:enoyl-[acyl-carrier-protein] reductase (NADH) activity"/>
    <property type="evidence" value="ECO:0007669"/>
    <property type="project" value="InterPro"/>
</dbReference>
<name>A0A9P6VW64_RHOMI</name>
<keyword evidence="13 22" id="KW-0472">Membrane</keyword>
<evidence type="ECO:0000256" key="4">
    <source>
        <dbReference type="ARBA" id="ARBA00022679"/>
    </source>
</evidence>
<proteinExistence type="predicted"/>
<comment type="pathway">
    <text evidence="17">Steroid biosynthesis; zymosterol biosynthesis; zymosterol from lanosterol: step 2/6.</text>
</comment>
<feature type="domain" description="Starter acyltransferase (SAT)" evidence="24">
    <location>
        <begin position="1024"/>
        <end position="1265"/>
    </location>
</feature>
<evidence type="ECO:0000256" key="14">
    <source>
        <dbReference type="ARBA" id="ARBA00023166"/>
    </source>
</evidence>
<dbReference type="InterPro" id="IPR041099">
    <property type="entry name" value="FAS1_N"/>
</dbReference>
<keyword evidence="9 22" id="KW-1133">Transmembrane helix</keyword>
<evidence type="ECO:0000256" key="22">
    <source>
        <dbReference type="SAM" id="Phobius"/>
    </source>
</evidence>
<dbReference type="GO" id="GO:0046165">
    <property type="term" value="P:alcohol biosynthetic process"/>
    <property type="evidence" value="ECO:0007669"/>
    <property type="project" value="UniProtKB-ARBA"/>
</dbReference>
<keyword evidence="11" id="KW-0756">Sterol biosynthesis</keyword>
<dbReference type="SUPFAM" id="SSF51412">
    <property type="entry name" value="Inosine monophosphate dehydrogenase (IMPDH)"/>
    <property type="match status" value="1"/>
</dbReference>
<dbReference type="OrthoDB" id="4251012at2759"/>
<dbReference type="Pfam" id="PF08354">
    <property type="entry name" value="Fas1-AflB-like_hel"/>
    <property type="match status" value="1"/>
</dbReference>
<dbReference type="Gene3D" id="1.20.1050.120">
    <property type="match status" value="1"/>
</dbReference>
<dbReference type="InterPro" id="IPR050830">
    <property type="entry name" value="Fungal_FAS"/>
</dbReference>
<keyword evidence="7" id="KW-0521">NADP</keyword>
<feature type="domain" description="Fatty acid synthase beta subunit AflB /Fas1-like central" evidence="23">
    <location>
        <begin position="1583"/>
        <end position="1936"/>
    </location>
</feature>
<dbReference type="EMBL" id="PUHQ01000114">
    <property type="protein sequence ID" value="KAG0655684.1"/>
    <property type="molecule type" value="Genomic_DNA"/>
</dbReference>
<feature type="transmembrane region" description="Helical" evidence="22">
    <location>
        <begin position="417"/>
        <end position="435"/>
    </location>
</feature>
<evidence type="ECO:0000256" key="19">
    <source>
        <dbReference type="ARBA" id="ARBA00077841"/>
    </source>
</evidence>
<dbReference type="Proteomes" id="UP000777482">
    <property type="component" value="Unassembled WGS sequence"/>
</dbReference>
<keyword evidence="12" id="KW-0443">Lipid metabolism</keyword>
<dbReference type="InterPro" id="IPR013785">
    <property type="entry name" value="Aldolase_TIM"/>
</dbReference>
<evidence type="ECO:0000256" key="2">
    <source>
        <dbReference type="ARBA" id="ARBA00012413"/>
    </source>
</evidence>
<evidence type="ECO:0000313" key="27">
    <source>
        <dbReference type="EMBL" id="KAG0655684.1"/>
    </source>
</evidence>
<dbReference type="PROSITE" id="PS01018">
    <property type="entry name" value="STEROL_REDUCT_2"/>
    <property type="match status" value="1"/>
</dbReference>
<dbReference type="EC" id="1.3.1.70" evidence="2"/>
<dbReference type="PANTHER" id="PTHR10982:SF21">
    <property type="entry name" value="FATTY ACID SYNTHASE SUBUNIT BETA"/>
    <property type="match status" value="1"/>
</dbReference>
<dbReference type="Gene3D" id="3.20.20.70">
    <property type="entry name" value="Aldolase class I"/>
    <property type="match status" value="1"/>
</dbReference>
<dbReference type="PANTHER" id="PTHR10982">
    <property type="entry name" value="MALONYL COA-ACYL CARRIER PROTEIN TRANSACYLASE"/>
    <property type="match status" value="1"/>
</dbReference>
<dbReference type="GO" id="GO:0006633">
    <property type="term" value="P:fatty acid biosynthetic process"/>
    <property type="evidence" value="ECO:0007669"/>
    <property type="project" value="InterPro"/>
</dbReference>
<evidence type="ECO:0000256" key="11">
    <source>
        <dbReference type="ARBA" id="ARBA00023011"/>
    </source>
</evidence>
<dbReference type="SUPFAM" id="SSF52151">
    <property type="entry name" value="FabD/lysophospholipase-like"/>
    <property type="match status" value="1"/>
</dbReference>
<dbReference type="Gene3D" id="1.20.120.1630">
    <property type="match status" value="1"/>
</dbReference>
<evidence type="ECO:0000256" key="17">
    <source>
        <dbReference type="ARBA" id="ARBA00060638"/>
    </source>
</evidence>
<evidence type="ECO:0000259" key="26">
    <source>
        <dbReference type="Pfam" id="PF17951"/>
    </source>
</evidence>
<dbReference type="FunFam" id="3.20.20.70:FF:000078">
    <property type="entry name" value="Fatty acid synthase beta subunit dehydratase"/>
    <property type="match status" value="1"/>
</dbReference>
<sequence length="2074" mass="229564">MADIPEVRLHLPAPHLRSCRVKHEVILELTDSRTRRSQLTGSVSTAEAEAFLARHKPSSCTEVFGGWYWVRLPQKGAQEKPPTHDELELHTAEEIKFREEGAELVDKLTNRCAEIKDTAPVRANKAKGLKSQKQLRDEQYAEFNEDVKKLAKKYGIITGKWLFYGSEESIDNTWSKIVKAIVTEGGALAKTGTVHTAKVSCMPGEGGSWVICVYCDDSWDREAVGKVFKVLVEDLNLVSGAYKCDANTILGIDSKHASGIRSSLWVKNDFMTKEEIDEVFARASKAKSAPKKTLEQEVSSGAADGFDPVSDSEDEEPVRKKAKKRQTVYAGLDYLSVNSPSSFDDHLQQTDGSGLCGRPEIAALRVRRSSRRIRRHFGGLAFACTEQQCPPWPMSRFIQFHADGLKAMRTEQWWESLWSWEAFGVYMAWYFYCVLCEIALPGKEIQGAVLRNGKRLTYTMNAFATMLLTFFLTGAWTYKHGPDALLYIPYHWPQLISAALAWSTFLATFVFFQSYLGEQMLALGGNTDNGFYNWFIGRGLNPRLGDFDIKAFNEMRPGLILWIVIDFSMMAYQYSTIGRVTDSMILTVAFHTWYVLDAEFNEPAILTTMDITTDGFGFMLSVGDLLWVPFTYSYTAYYLALHPKDIGVAGCAGVLAVQLLGYWIFRSSNNEKNEFRLGRNPKNLQSFQTERGTRLLTSGWWGRSRHPNYLGDWIMAWAWCLPCGFTTPLPYFYPIYFAVLLVHRQTRDDEACAHKYKKDWETYKKLVPWRNPRTAMLGAILNGKGTARNGTGASTPVHTATTRPLVLLHPSSQTRVSLHVPSTSQEWIAAEVARDTFQDWLHAAEKNGNLVGFEAAEIDDEQAEGDEAYDEMELVLTSYFLTHVAGLLPFPQTATSPSTAAVLLAAFNHFSATFLHGTDIHTLAATLPAPVRALVISSYFLAKTKLQVEGLGKVLPRQSESALLQKVSSGQAELYALFGGQGMNEVYFDELQVRYRSLRVAIRRKRMLTRFCERTPQTLFDLYGPLLTPFLTVASEHLASLAAAAQHTLLYDFGLNALSWLQEPSTRPEVPYLASCAVSLPLIGLTQLCQYIVYGKASGLGPAELGAKFTGATGHSQGVVSALVIAREYPAAQADGSDAWQPFYDQAVRGLTVLFQIGLQGTLTFPPRAISPALQTSSVENGEGVPTAMLAINGLELKTLEKQIAQVNTHVKSEGRDETVSVSLINGTKAFVVTGDARDLVGLADGLRKNRAPPGKDQSKIPHSKRLPVFSMRFLPINVPYHSHLLQGATQAALAAIGDSDSSFWQASKLTCAVYNTEDGTDMREQTSSSILESVFNQIFTSPIYWASKATNFPATATHAIDFGTGGSSGIGSLCARNWEGRGIRTIMLGNRGEGVGAGKEAWGKSVPTESKWDERFHPRLVRTSDGRVHLDTPFSRLLSKPPLMVGGMTPTTVKAGFVSAVLSAGYHIELAGGGHYNEKAVRAKVAEIQKLVNKPGVGVTLNCLYINQRQWTFQLPLWIKMKQEGEPVEGLCVAAGIPSTEKAKEIIDGLREAGIKHVSFKPGSVDGIRQVVNIAAANPDFPIILQWTGGRAGGHHSCEDFHAPILATYASIRQHPNIKLVAGSGFGDAEGCYPYLSGEWSEKQFGLARMPFDGFMFASWMMVAKEAHTSESVKQLIVDAPGVGDDQWEHTYEKPTGGILTVNSELGEPIHKVATRGVKLWAEFDKKVFSLPKEKQVAWLADNKDYVIERLNKDFQKPWFGAKADGTACDLADMTYAEVNARLVRLMYVAHEKRWIDVSLRNLTGDWIRRVEERLSNVNDSGVKISALQSYTELNDPQTFLKKFLELYPEAEHQILASADVSYFLAIAQRPGQKPVPFIPVLDASFGIWFKKDSLWQAEDIEAVFDQDPQRVCILQGPVAARFCTTTQTPAKEMLGNIETALIKRVLDEYYAGDESKIPTVDYLAPEPAPVDTEAILAENHISHNVEELADGGKKYVYSINGVLPPTGDWLAALAGPKLDWLQAFLSNVSIQAGPMSVPNPVKRVLAPRHGQRVELSVNKNGQPLKLDVFGGL</sequence>
<evidence type="ECO:0000256" key="10">
    <source>
        <dbReference type="ARBA" id="ARBA00023002"/>
    </source>
</evidence>
<feature type="transmembrane region" description="Helical" evidence="22">
    <location>
        <begin position="490"/>
        <end position="512"/>
    </location>
</feature>
<accession>A0A9P6VW64</accession>
<comment type="caution">
    <text evidence="27">The sequence shown here is derived from an EMBL/GenBank/DDBJ whole genome shotgun (WGS) entry which is preliminary data.</text>
</comment>
<dbReference type="SUPFAM" id="SSF55418">
    <property type="entry name" value="eIF4e-like"/>
    <property type="match status" value="1"/>
</dbReference>
<evidence type="ECO:0000256" key="8">
    <source>
        <dbReference type="ARBA" id="ARBA00022955"/>
    </source>
</evidence>
<evidence type="ECO:0000259" key="23">
    <source>
        <dbReference type="Pfam" id="PF08354"/>
    </source>
</evidence>
<evidence type="ECO:0000256" key="3">
    <source>
        <dbReference type="ARBA" id="ARBA00022516"/>
    </source>
</evidence>
<evidence type="ECO:0000313" key="28">
    <source>
        <dbReference type="Proteomes" id="UP000777482"/>
    </source>
</evidence>
<comment type="subcellular location">
    <subcellularLocation>
        <location evidence="1">Membrane</location>
        <topology evidence="1">Multi-pass membrane protein</topology>
    </subcellularLocation>
</comment>
<dbReference type="GO" id="GO:0016787">
    <property type="term" value="F:hydrolase activity"/>
    <property type="evidence" value="ECO:0007669"/>
    <property type="project" value="UniProtKB-KW"/>
</dbReference>
<organism evidence="27 28">
    <name type="scientific">Rhodotorula mucilaginosa</name>
    <name type="common">Yeast</name>
    <name type="synonym">Rhodotorula rubra</name>
    <dbReference type="NCBI Taxonomy" id="5537"/>
    <lineage>
        <taxon>Eukaryota</taxon>
        <taxon>Fungi</taxon>
        <taxon>Dikarya</taxon>
        <taxon>Basidiomycota</taxon>
        <taxon>Pucciniomycotina</taxon>
        <taxon>Microbotryomycetes</taxon>
        <taxon>Sporidiobolales</taxon>
        <taxon>Sporidiobolaceae</taxon>
        <taxon>Rhodotorula</taxon>
    </lineage>
</organism>
<feature type="region of interest" description="Disordered" evidence="21">
    <location>
        <begin position="291"/>
        <end position="322"/>
    </location>
</feature>
<dbReference type="InterPro" id="IPR040883">
    <property type="entry name" value="FAS_meander"/>
</dbReference>
<dbReference type="GO" id="GO:0050613">
    <property type="term" value="F:Delta14-sterol reductase activity"/>
    <property type="evidence" value="ECO:0007669"/>
    <property type="project" value="UniProtKB-EC"/>
</dbReference>
<evidence type="ECO:0000256" key="5">
    <source>
        <dbReference type="ARBA" id="ARBA00022692"/>
    </source>
</evidence>
<keyword evidence="28" id="KW-1185">Reference proteome</keyword>
<keyword evidence="14" id="KW-1207">Sterol metabolism</keyword>
<dbReference type="FunFam" id="1.20.120.1630:FF:000009">
    <property type="entry name" value="C-14 sterol reductase"/>
    <property type="match status" value="1"/>
</dbReference>
<dbReference type="InterPro" id="IPR001171">
    <property type="entry name" value="ERG24_DHCR-like"/>
</dbReference>
<evidence type="ECO:0000256" key="20">
    <source>
        <dbReference type="ARBA" id="ARBA00083315"/>
    </source>
</evidence>
<dbReference type="InterPro" id="IPR018083">
    <property type="entry name" value="Sterol_reductase_CS"/>
</dbReference>
<dbReference type="InterPro" id="IPR003965">
    <property type="entry name" value="Fatty_acid_synthase"/>
</dbReference>
<dbReference type="GO" id="GO:1902652">
    <property type="term" value="P:secondary alcohol metabolic process"/>
    <property type="evidence" value="ECO:0007669"/>
    <property type="project" value="UniProtKB-ARBA"/>
</dbReference>
<dbReference type="GO" id="GO:0019171">
    <property type="term" value="F:(3R)-hydroxyacyl-[acyl-carrier-protein] dehydratase activity"/>
    <property type="evidence" value="ECO:0007669"/>
    <property type="project" value="InterPro"/>
</dbReference>
<reference evidence="27 28" key="1">
    <citation type="submission" date="2020-11" db="EMBL/GenBank/DDBJ databases">
        <title>Kefir isolates.</title>
        <authorList>
            <person name="Marcisauskas S."/>
            <person name="Kim Y."/>
            <person name="Blasche S."/>
        </authorList>
    </citation>
    <scope>NUCLEOTIDE SEQUENCE [LARGE SCALE GENOMIC DNA]</scope>
    <source>
        <strain evidence="27 28">KR</strain>
    </source>
</reference>
<dbReference type="GO" id="GO:0005835">
    <property type="term" value="C:fatty acid synthase complex"/>
    <property type="evidence" value="ECO:0007669"/>
    <property type="project" value="InterPro"/>
</dbReference>
<evidence type="ECO:0000256" key="21">
    <source>
        <dbReference type="SAM" id="MobiDB-lite"/>
    </source>
</evidence>
<evidence type="ECO:0000256" key="12">
    <source>
        <dbReference type="ARBA" id="ARBA00023098"/>
    </source>
</evidence>
<dbReference type="InterPro" id="IPR013565">
    <property type="entry name" value="Fas1/AflB-like_central"/>
</dbReference>
<feature type="transmembrane region" description="Helical" evidence="22">
    <location>
        <begin position="646"/>
        <end position="665"/>
    </location>
</feature>
<dbReference type="GO" id="GO:0016129">
    <property type="term" value="P:phytosteroid biosynthetic process"/>
    <property type="evidence" value="ECO:0007669"/>
    <property type="project" value="UniProtKB-ARBA"/>
</dbReference>
<evidence type="ECO:0000259" key="24">
    <source>
        <dbReference type="Pfam" id="PF16073"/>
    </source>
</evidence>
<feature type="transmembrane region" description="Helical" evidence="22">
    <location>
        <begin position="456"/>
        <end position="478"/>
    </location>
</feature>
<dbReference type="Pfam" id="PF17828">
    <property type="entry name" value="FAS_N"/>
    <property type="match status" value="1"/>
</dbReference>
<dbReference type="Pfam" id="PF08939">
    <property type="entry name" value="Bles03"/>
    <property type="match status" value="1"/>
</dbReference>
<dbReference type="Gene3D" id="1.20.930.70">
    <property type="match status" value="1"/>
</dbReference>
<dbReference type="FunFam" id="1.20.930.70:FF:000001">
    <property type="entry name" value="Fatty acid synthase beta subunit dehydratase"/>
    <property type="match status" value="1"/>
</dbReference>
<dbReference type="PRINTS" id="PR01483">
    <property type="entry name" value="FASYNTHASE"/>
</dbReference>
<keyword evidence="4" id="KW-0808">Transferase</keyword>
<gene>
    <name evidence="27" type="primary">FAS2_1</name>
    <name evidence="27" type="ORF">C6P46_000773</name>
</gene>
<keyword evidence="5 22" id="KW-0812">Transmembrane</keyword>
<dbReference type="Gene3D" id="3.30.760.10">
    <property type="entry name" value="RNA Cap, Translation Initiation Factor Eif4e"/>
    <property type="match status" value="1"/>
</dbReference>
<evidence type="ECO:0000256" key="6">
    <source>
        <dbReference type="ARBA" id="ARBA00022801"/>
    </source>
</evidence>
<dbReference type="Pfam" id="PF17951">
    <property type="entry name" value="FAS_meander"/>
    <property type="match status" value="1"/>
</dbReference>
<feature type="domain" description="Fatty acid synthase subunit beta N-terminal" evidence="25">
    <location>
        <begin position="801"/>
        <end position="944"/>
    </location>
</feature>
<dbReference type="Pfam" id="PF01222">
    <property type="entry name" value="ERG4_ERG24"/>
    <property type="match status" value="1"/>
</dbReference>
<dbReference type="Gene3D" id="3.30.1120.100">
    <property type="match status" value="1"/>
</dbReference>
<dbReference type="Pfam" id="PF16073">
    <property type="entry name" value="SAT"/>
    <property type="match status" value="1"/>
</dbReference>
<keyword evidence="15" id="KW-0753">Steroid metabolism</keyword>
<keyword evidence="10" id="KW-0560">Oxidoreductase</keyword>
<comment type="catalytic activity">
    <reaction evidence="16">
        <text>4,4-dimethyl-5alpha-cholesta-8,24-dien-3beta-ol + NADP(+) = 4,4-dimethyl-5alpha-cholesta-8,14,24-trien-3beta-ol + NADPH + H(+)</text>
        <dbReference type="Rhea" id="RHEA:18561"/>
        <dbReference type="ChEBI" id="CHEBI:15378"/>
        <dbReference type="ChEBI" id="CHEBI:17813"/>
        <dbReference type="ChEBI" id="CHEBI:18364"/>
        <dbReference type="ChEBI" id="CHEBI:57783"/>
        <dbReference type="ChEBI" id="CHEBI:58349"/>
        <dbReference type="EC" id="1.3.1.70"/>
    </reaction>
    <physiologicalReaction direction="right-to-left" evidence="16">
        <dbReference type="Rhea" id="RHEA:18563"/>
    </physiologicalReaction>
</comment>
<dbReference type="GO" id="GO:0004312">
    <property type="term" value="F:fatty acid synthase activity"/>
    <property type="evidence" value="ECO:0007669"/>
    <property type="project" value="InterPro"/>
</dbReference>
<evidence type="ECO:0000256" key="16">
    <source>
        <dbReference type="ARBA" id="ARBA00052254"/>
    </source>
</evidence>
<dbReference type="InterPro" id="IPR015034">
    <property type="entry name" value="Bles03"/>
</dbReference>
<dbReference type="InterPro" id="IPR001227">
    <property type="entry name" value="Ac_transferase_dom_sf"/>
</dbReference>
<dbReference type="InterPro" id="IPR016035">
    <property type="entry name" value="Acyl_Trfase/lysoPLipase"/>
</dbReference>
<dbReference type="Gene3D" id="6.20.240.10">
    <property type="match status" value="1"/>
</dbReference>